<dbReference type="NCBIfam" id="NF010181">
    <property type="entry name" value="PRK13660.1"/>
    <property type="match status" value="1"/>
</dbReference>
<dbReference type="SUPFAM" id="SSF102405">
    <property type="entry name" value="MCP/YpsA-like"/>
    <property type="match status" value="1"/>
</dbReference>
<gene>
    <name evidence="1" type="ORF">JOC54_003522</name>
</gene>
<evidence type="ECO:0000313" key="2">
    <source>
        <dbReference type="Proteomes" id="UP001179280"/>
    </source>
</evidence>
<dbReference type="InterPro" id="IPR010697">
    <property type="entry name" value="YspA"/>
</dbReference>
<dbReference type="Proteomes" id="UP001179280">
    <property type="component" value="Unassembled WGS sequence"/>
</dbReference>
<protein>
    <submittedName>
        <fullName evidence="1">Phage-like protein YoqJ</fullName>
    </submittedName>
</protein>
<sequence>MQSLLVTGYKAHELGVFSEKHVGISWIKKTLEKRIRSYVEEGLEWVVTSGQTGVEQWAIDVVISMRESEYPELRLAVLPPFEQQEANWKDETKALYIERLAKADFVQCISKRPYENPNQLKQKNEYLVQKTDAMLVLYDDLMEGSPLFYIRAAQVQNKPIVFISPDEVEEIGREEENEF</sequence>
<dbReference type="Pfam" id="PF06908">
    <property type="entry name" value="YpsA"/>
    <property type="match status" value="1"/>
</dbReference>
<reference evidence="1" key="1">
    <citation type="submission" date="2021-01" db="EMBL/GenBank/DDBJ databases">
        <title>Genomic Encyclopedia of Type Strains, Phase IV (KMG-IV): sequencing the most valuable type-strain genomes for metagenomic binning, comparative biology and taxonomic classification.</title>
        <authorList>
            <person name="Goeker M."/>
        </authorList>
    </citation>
    <scope>NUCLEOTIDE SEQUENCE</scope>
    <source>
        <strain evidence="1">DSM 21943</strain>
    </source>
</reference>
<dbReference type="Gene3D" id="3.40.50.450">
    <property type="match status" value="1"/>
</dbReference>
<organism evidence="1 2">
    <name type="scientific">Shouchella xiaoxiensis</name>
    <dbReference type="NCBI Taxonomy" id="766895"/>
    <lineage>
        <taxon>Bacteria</taxon>
        <taxon>Bacillati</taxon>
        <taxon>Bacillota</taxon>
        <taxon>Bacilli</taxon>
        <taxon>Bacillales</taxon>
        <taxon>Bacillaceae</taxon>
        <taxon>Shouchella</taxon>
    </lineage>
</organism>
<dbReference type="PIRSF" id="PIRSF021290">
    <property type="entry name" value="DUF1273"/>
    <property type="match status" value="1"/>
</dbReference>
<evidence type="ECO:0000313" key="1">
    <source>
        <dbReference type="EMBL" id="MBM7840242.1"/>
    </source>
</evidence>
<accession>A0ABS2SXJ1</accession>
<dbReference type="PANTHER" id="PTHR38440:SF1">
    <property type="entry name" value="UPF0398 PROTEIN SPR0331"/>
    <property type="match status" value="1"/>
</dbReference>
<proteinExistence type="predicted"/>
<keyword evidence="2" id="KW-1185">Reference proteome</keyword>
<dbReference type="PANTHER" id="PTHR38440">
    <property type="entry name" value="UPF0398 PROTEIN YPSA"/>
    <property type="match status" value="1"/>
</dbReference>
<dbReference type="EMBL" id="JAFBCV010000012">
    <property type="protein sequence ID" value="MBM7840242.1"/>
    <property type="molecule type" value="Genomic_DNA"/>
</dbReference>
<comment type="caution">
    <text evidence="1">The sequence shown here is derived from an EMBL/GenBank/DDBJ whole genome shotgun (WGS) entry which is preliminary data.</text>
</comment>
<name>A0ABS2SXJ1_9BACI</name>
<dbReference type="RefSeq" id="WP_204467773.1">
    <property type="nucleotide sequence ID" value="NZ_JAFBCV010000012.1"/>
</dbReference>